<evidence type="ECO:0000313" key="6">
    <source>
        <dbReference type="EMBL" id="KAK7242013.1"/>
    </source>
</evidence>
<accession>A0ABR1G0H4</accession>
<protein>
    <submittedName>
        <fullName evidence="6">Aldo-keto reductase</fullName>
    </submittedName>
</protein>
<feature type="domain" description="NADP-dependent oxidoreductase" evidence="5">
    <location>
        <begin position="65"/>
        <end position="302"/>
    </location>
</feature>
<evidence type="ECO:0000313" key="7">
    <source>
        <dbReference type="Proteomes" id="UP001363151"/>
    </source>
</evidence>
<dbReference type="Proteomes" id="UP001363151">
    <property type="component" value="Unassembled WGS sequence"/>
</dbReference>
<comment type="similarity">
    <text evidence="1">Belongs to the aldo/keto reductase family.</text>
</comment>
<dbReference type="InterPro" id="IPR023210">
    <property type="entry name" value="NADP_OxRdtase_dom"/>
</dbReference>
<dbReference type="InterPro" id="IPR036812">
    <property type="entry name" value="NAD(P)_OxRdtase_dom_sf"/>
</dbReference>
<proteinExistence type="inferred from homology"/>
<evidence type="ECO:0000256" key="4">
    <source>
        <dbReference type="SAM" id="SignalP"/>
    </source>
</evidence>
<reference evidence="6 7" key="1">
    <citation type="submission" date="2024-03" db="EMBL/GenBank/DDBJ databases">
        <title>Aureococcus anophagefferens CCMP1851 and Kratosvirus quantuckense: Draft genome of a second virus-susceptible host strain in the model system.</title>
        <authorList>
            <person name="Chase E."/>
            <person name="Truchon A.R."/>
            <person name="Schepens W."/>
            <person name="Wilhelm S.W."/>
        </authorList>
    </citation>
    <scope>NUCLEOTIDE SEQUENCE [LARGE SCALE GENOMIC DNA]</scope>
    <source>
        <strain evidence="6 7">CCMP1851</strain>
    </source>
</reference>
<dbReference type="EMBL" id="JBBJCI010000151">
    <property type="protein sequence ID" value="KAK7242013.1"/>
    <property type="molecule type" value="Genomic_DNA"/>
</dbReference>
<dbReference type="CDD" id="cd19071">
    <property type="entry name" value="AKR_AKR1-5-like"/>
    <property type="match status" value="1"/>
</dbReference>
<keyword evidence="7" id="KW-1185">Reference proteome</keyword>
<dbReference type="PRINTS" id="PR00069">
    <property type="entry name" value="ALDKETRDTASE"/>
</dbReference>
<comment type="caution">
    <text evidence="6">The sequence shown here is derived from an EMBL/GenBank/DDBJ whole genome shotgun (WGS) entry which is preliminary data.</text>
</comment>
<feature type="signal peptide" evidence="4">
    <location>
        <begin position="1"/>
        <end position="21"/>
    </location>
</feature>
<keyword evidence="3" id="KW-0560">Oxidoreductase</keyword>
<dbReference type="InterPro" id="IPR018170">
    <property type="entry name" value="Aldo/ket_reductase_CS"/>
</dbReference>
<dbReference type="PANTHER" id="PTHR43827:SF3">
    <property type="entry name" value="NADP-DEPENDENT OXIDOREDUCTASE DOMAIN-CONTAINING PROTEIN"/>
    <property type="match status" value="1"/>
</dbReference>
<dbReference type="PANTHER" id="PTHR43827">
    <property type="entry name" value="2,5-DIKETO-D-GLUCONIC ACID REDUCTASE"/>
    <property type="match status" value="1"/>
</dbReference>
<sequence length="318" mass="33480">MRGATRSAPIVVLLLAARSSAVVVRRRTVLGGGGAALLRPQSAAAAPVADGLILGTCCDTGAGVRDVVRGALDEGWRHFDTAAFYDNEAEVGAAIRDAGARDARVTSKVWFDDMTYERARASGLRSRELLGDALDTLLVHFPGSTDAVQSPKANALRRAATWEALVDLKRAGVVRRVGVSNYVPRHAREQLKYNGVPDVVQLESHPFCANAELAGLWRDAGVTTIQAYSPFASGRAPVLAHPSVRAVADAKKSTPAAVVLAWLRARGLEPVVKASSPGHRRDAVASLALRLGDDDLAALDVLDRGAGGSVAFDARLIA</sequence>
<dbReference type="Gene3D" id="3.20.20.100">
    <property type="entry name" value="NADP-dependent oxidoreductase domain"/>
    <property type="match status" value="1"/>
</dbReference>
<dbReference type="InterPro" id="IPR020471">
    <property type="entry name" value="AKR"/>
</dbReference>
<evidence type="ECO:0000256" key="2">
    <source>
        <dbReference type="ARBA" id="ARBA00022857"/>
    </source>
</evidence>
<evidence type="ECO:0000256" key="3">
    <source>
        <dbReference type="ARBA" id="ARBA00023002"/>
    </source>
</evidence>
<dbReference type="Pfam" id="PF00248">
    <property type="entry name" value="Aldo_ket_red"/>
    <property type="match status" value="1"/>
</dbReference>
<keyword evidence="2" id="KW-0521">NADP</keyword>
<evidence type="ECO:0000259" key="5">
    <source>
        <dbReference type="Pfam" id="PF00248"/>
    </source>
</evidence>
<evidence type="ECO:0000256" key="1">
    <source>
        <dbReference type="ARBA" id="ARBA00007905"/>
    </source>
</evidence>
<dbReference type="SUPFAM" id="SSF51430">
    <property type="entry name" value="NAD(P)-linked oxidoreductase"/>
    <property type="match status" value="1"/>
</dbReference>
<name>A0ABR1G0H4_AURAN</name>
<gene>
    <name evidence="6" type="ORF">SO694_00018322</name>
</gene>
<dbReference type="PROSITE" id="PS00062">
    <property type="entry name" value="ALDOKETO_REDUCTASE_2"/>
    <property type="match status" value="1"/>
</dbReference>
<organism evidence="6 7">
    <name type="scientific">Aureococcus anophagefferens</name>
    <name type="common">Harmful bloom alga</name>
    <dbReference type="NCBI Taxonomy" id="44056"/>
    <lineage>
        <taxon>Eukaryota</taxon>
        <taxon>Sar</taxon>
        <taxon>Stramenopiles</taxon>
        <taxon>Ochrophyta</taxon>
        <taxon>Pelagophyceae</taxon>
        <taxon>Pelagomonadales</taxon>
        <taxon>Pelagomonadaceae</taxon>
        <taxon>Aureococcus</taxon>
    </lineage>
</organism>
<keyword evidence="4" id="KW-0732">Signal</keyword>
<feature type="chain" id="PRO_5047285391" evidence="4">
    <location>
        <begin position="22"/>
        <end position="318"/>
    </location>
</feature>